<comment type="subcellular location">
    <subcellularLocation>
        <location evidence="5">Cytoplasm</location>
    </subcellularLocation>
</comment>
<dbReference type="InterPro" id="IPR008927">
    <property type="entry name" value="6-PGluconate_DH-like_C_sf"/>
</dbReference>
<dbReference type="InterPro" id="IPR000304">
    <property type="entry name" value="Pyrroline-COOH_reductase"/>
</dbReference>
<feature type="domain" description="Pyrroline-5-carboxylate reductase dimerisation" evidence="8">
    <location>
        <begin position="161"/>
        <end position="265"/>
    </location>
</feature>
<dbReference type="HAMAP" id="MF_01925">
    <property type="entry name" value="P5C_reductase"/>
    <property type="match status" value="1"/>
</dbReference>
<organism evidence="9 10">
    <name type="scientific">Solibaculum intestinale</name>
    <dbReference type="NCBI Taxonomy" id="3133165"/>
    <lineage>
        <taxon>Bacteria</taxon>
        <taxon>Bacillati</taxon>
        <taxon>Bacillota</taxon>
        <taxon>Clostridia</taxon>
        <taxon>Eubacteriales</taxon>
        <taxon>Oscillospiraceae</taxon>
        <taxon>Solibaculum</taxon>
    </lineage>
</organism>
<dbReference type="Gene3D" id="1.10.3730.10">
    <property type="entry name" value="ProC C-terminal domain-like"/>
    <property type="match status" value="1"/>
</dbReference>
<dbReference type="SUPFAM" id="SSF48179">
    <property type="entry name" value="6-phosphogluconate dehydrogenase C-terminal domain-like"/>
    <property type="match status" value="1"/>
</dbReference>
<comment type="pathway">
    <text evidence="5">Amino-acid biosynthesis; L-proline biosynthesis; L-proline from L-glutamate 5-semialdehyde: step 1/1.</text>
</comment>
<name>A0ABV1DWN4_9FIRM</name>
<keyword evidence="10" id="KW-1185">Reference proteome</keyword>
<evidence type="ECO:0000256" key="4">
    <source>
        <dbReference type="ARBA" id="ARBA00023002"/>
    </source>
</evidence>
<dbReference type="PANTHER" id="PTHR11645:SF0">
    <property type="entry name" value="PYRROLINE-5-CARBOXYLATE REDUCTASE 3"/>
    <property type="match status" value="1"/>
</dbReference>
<dbReference type="SUPFAM" id="SSF51735">
    <property type="entry name" value="NAD(P)-binding Rossmann-fold domains"/>
    <property type="match status" value="1"/>
</dbReference>
<keyword evidence="5" id="KW-0028">Amino-acid biosynthesis</keyword>
<dbReference type="Pfam" id="PF03807">
    <property type="entry name" value="F420_oxidored"/>
    <property type="match status" value="1"/>
</dbReference>
<dbReference type="Pfam" id="PF14748">
    <property type="entry name" value="P5CR_dimer"/>
    <property type="match status" value="1"/>
</dbReference>
<dbReference type="InterPro" id="IPR029036">
    <property type="entry name" value="P5CR_dimer"/>
</dbReference>
<dbReference type="EMBL" id="JBBMFD010000001">
    <property type="protein sequence ID" value="MEQ2439477.1"/>
    <property type="molecule type" value="Genomic_DNA"/>
</dbReference>
<evidence type="ECO:0000256" key="5">
    <source>
        <dbReference type="HAMAP-Rule" id="MF_01925"/>
    </source>
</evidence>
<evidence type="ECO:0000256" key="6">
    <source>
        <dbReference type="NCBIfam" id="TIGR00112"/>
    </source>
</evidence>
<evidence type="ECO:0000313" key="9">
    <source>
        <dbReference type="EMBL" id="MEQ2439477.1"/>
    </source>
</evidence>
<keyword evidence="3 5" id="KW-0521">NADP</keyword>
<evidence type="ECO:0000259" key="8">
    <source>
        <dbReference type="Pfam" id="PF14748"/>
    </source>
</evidence>
<accession>A0ABV1DWN4</accession>
<comment type="similarity">
    <text evidence="1 5">Belongs to the pyrroline-5-carboxylate reductase family.</text>
</comment>
<keyword evidence="5" id="KW-0963">Cytoplasm</keyword>
<evidence type="ECO:0000256" key="3">
    <source>
        <dbReference type="ARBA" id="ARBA00022857"/>
    </source>
</evidence>
<dbReference type="Gene3D" id="3.40.50.720">
    <property type="entry name" value="NAD(P)-binding Rossmann-like Domain"/>
    <property type="match status" value="1"/>
</dbReference>
<dbReference type="EC" id="1.5.1.2" evidence="5 6"/>
<dbReference type="PIRSF" id="PIRSF000193">
    <property type="entry name" value="Pyrrol-5-carb_rd"/>
    <property type="match status" value="1"/>
</dbReference>
<sequence>MDRMYGFIGCGNMASAILGGMLAGGVCAPEQLMVYDVSAEKCETFRQKGVFVAKDAAELVRRCDVVVLAVKPQVYGSVLEGIKDAVDETKILVSIAAGISTDYVKKAIGFPCKVVRAMPNTPLLLGCGATALSRCPSVTDSEFEEVSRLFSASGIVENLPEESMNAVISVNGSSPAYVYLFAKAVIDSAVAQGIERKAAKRLIIQTLKGSAKMLDESGMEPDELIKMVASPGGTTLAALNSFSDDDFEKVIDNAMMACTTRAGELAK</sequence>
<comment type="catalytic activity">
    <reaction evidence="5">
        <text>L-proline + NADP(+) = (S)-1-pyrroline-5-carboxylate + NADPH + 2 H(+)</text>
        <dbReference type="Rhea" id="RHEA:14109"/>
        <dbReference type="ChEBI" id="CHEBI:15378"/>
        <dbReference type="ChEBI" id="CHEBI:17388"/>
        <dbReference type="ChEBI" id="CHEBI:57783"/>
        <dbReference type="ChEBI" id="CHEBI:58349"/>
        <dbReference type="ChEBI" id="CHEBI:60039"/>
        <dbReference type="EC" id="1.5.1.2"/>
    </reaction>
</comment>
<dbReference type="Proteomes" id="UP001489509">
    <property type="component" value="Unassembled WGS sequence"/>
</dbReference>
<dbReference type="InterPro" id="IPR028939">
    <property type="entry name" value="P5C_Rdtase_cat_N"/>
</dbReference>
<proteinExistence type="inferred from homology"/>
<evidence type="ECO:0000256" key="1">
    <source>
        <dbReference type="ARBA" id="ARBA00005525"/>
    </source>
</evidence>
<comment type="function">
    <text evidence="5">Catalyzes the reduction of 1-pyrroline-5-carboxylate (PCA) to L-proline.</text>
</comment>
<dbReference type="GO" id="GO:0004735">
    <property type="term" value="F:pyrroline-5-carboxylate reductase activity"/>
    <property type="evidence" value="ECO:0007669"/>
    <property type="project" value="UniProtKB-EC"/>
</dbReference>
<evidence type="ECO:0000256" key="2">
    <source>
        <dbReference type="ARBA" id="ARBA00022650"/>
    </source>
</evidence>
<dbReference type="InterPro" id="IPR036291">
    <property type="entry name" value="NAD(P)-bd_dom_sf"/>
</dbReference>
<protein>
    <recommendedName>
        <fullName evidence="5 6">Pyrroline-5-carboxylate reductase</fullName>
        <shortName evidence="5">P5C reductase</shortName>
        <shortName evidence="5">P5CR</shortName>
        <ecNumber evidence="5 6">1.5.1.2</ecNumber>
    </recommendedName>
    <alternativeName>
        <fullName evidence="5">PCA reductase</fullName>
    </alternativeName>
</protein>
<comment type="caution">
    <text evidence="9">The sequence shown here is derived from an EMBL/GenBank/DDBJ whole genome shotgun (WGS) entry which is preliminary data.</text>
</comment>
<comment type="catalytic activity">
    <reaction evidence="5">
        <text>L-proline + NAD(+) = (S)-1-pyrroline-5-carboxylate + NADH + 2 H(+)</text>
        <dbReference type="Rhea" id="RHEA:14105"/>
        <dbReference type="ChEBI" id="CHEBI:15378"/>
        <dbReference type="ChEBI" id="CHEBI:17388"/>
        <dbReference type="ChEBI" id="CHEBI:57540"/>
        <dbReference type="ChEBI" id="CHEBI:57945"/>
        <dbReference type="ChEBI" id="CHEBI:60039"/>
        <dbReference type="EC" id="1.5.1.2"/>
    </reaction>
</comment>
<gene>
    <name evidence="5 9" type="primary">proC</name>
    <name evidence="9" type="ORF">WMO26_01395</name>
</gene>
<evidence type="ECO:0000259" key="7">
    <source>
        <dbReference type="Pfam" id="PF03807"/>
    </source>
</evidence>
<feature type="domain" description="Pyrroline-5-carboxylate reductase catalytic N-terminal" evidence="7">
    <location>
        <begin position="6"/>
        <end position="98"/>
    </location>
</feature>
<keyword evidence="2 5" id="KW-0641">Proline biosynthesis</keyword>
<evidence type="ECO:0000313" key="10">
    <source>
        <dbReference type="Proteomes" id="UP001489509"/>
    </source>
</evidence>
<reference evidence="9 10" key="1">
    <citation type="submission" date="2024-03" db="EMBL/GenBank/DDBJ databases">
        <title>Human intestinal bacterial collection.</title>
        <authorList>
            <person name="Pauvert C."/>
            <person name="Hitch T.C.A."/>
            <person name="Clavel T."/>
        </authorList>
    </citation>
    <scope>NUCLEOTIDE SEQUENCE [LARGE SCALE GENOMIC DNA]</scope>
    <source>
        <strain evidence="9 10">CLA-JM-H44</strain>
    </source>
</reference>
<dbReference type="RefSeq" id="WP_349217735.1">
    <property type="nucleotide sequence ID" value="NZ_JBBMFD010000001.1"/>
</dbReference>
<dbReference type="NCBIfam" id="TIGR00112">
    <property type="entry name" value="proC"/>
    <property type="match status" value="1"/>
</dbReference>
<dbReference type="PANTHER" id="PTHR11645">
    <property type="entry name" value="PYRROLINE-5-CARBOXYLATE REDUCTASE"/>
    <property type="match status" value="1"/>
</dbReference>
<keyword evidence="4 5" id="KW-0560">Oxidoreductase</keyword>